<feature type="coiled-coil region" evidence="1">
    <location>
        <begin position="658"/>
        <end position="685"/>
    </location>
</feature>
<feature type="compositionally biased region" description="Basic residues" evidence="2">
    <location>
        <begin position="1"/>
        <end position="14"/>
    </location>
</feature>
<feature type="domain" description="CxC2-like cysteine cluster KDZ transposase-associated" evidence="3">
    <location>
        <begin position="172"/>
        <end position="298"/>
    </location>
</feature>
<reference evidence="4 5" key="1">
    <citation type="submission" date="2019-01" db="EMBL/GenBank/DDBJ databases">
        <title>Draft genome sequence of Psathyrella aberdarensis IHI B618.</title>
        <authorList>
            <person name="Buettner E."/>
            <person name="Kellner H."/>
        </authorList>
    </citation>
    <scope>NUCLEOTIDE SEQUENCE [LARGE SCALE GENOMIC DNA]</scope>
    <source>
        <strain evidence="4 5">IHI B618</strain>
    </source>
</reference>
<dbReference type="AlphaFoldDB" id="A0A4Q2CYT7"/>
<feature type="region of interest" description="Disordered" evidence="2">
    <location>
        <begin position="1"/>
        <end position="64"/>
    </location>
</feature>
<evidence type="ECO:0000256" key="2">
    <source>
        <dbReference type="SAM" id="MobiDB-lite"/>
    </source>
</evidence>
<proteinExistence type="predicted"/>
<sequence length="1010" mass="116044">MKQSRKKIGKKNLKIFHVASDGRGGSKLLQKTYTPTSPPKNPNLRPSESPPKSKRQRTDDVNDVGGQEYDFFQEEPDFDPRETKTQRDYLEEFVQQHQQRFVDRVVSQAAPVEGRTCSVCGKENGPWRCMDCMGSPSFCRECCAKQHAANPFHHVTSWQGTHYSPDWLWATGVRIHLGHGGIPCPYAKEGTGDTVFAQVQVRNFTYNAEPLGKQLEGDTVVTIVHTNGIHHLPVALCQCPGREDKVLDDYLDLGLFPASFKSVQSAFTFAVLDDNTLAYLECHTTSYQYYQKLRRLTNPAFPDSVPNRYAELHRVKRQWQNVKEIIEFGFAHNGKQPGEGDLAYFCAGCPQPGINLPEDWKDDPEKWNYHRSYCGDGCFSQVHQEPLTEENDIWLKSGEGFMTEKTRYAEHLASAEERKDPITCHEHRALKDRSKIHKGCDVTGICSVACMRHGAFVPTAQVDMQKGERQINMDYATTKAWSYGDLTEAEFLIWGYDVNCQYQPHHKERVEASEYLAFPDGLEDKIYYAIGTWHVHGHKNECYPRHATSFIKGAGVKSAEILEARWSELNHAAPSLRYMTLAHRAEMLDALLNDMNWKTMVNLLGYISKSFHKAHEEREDTQEEFEKLDSTTSDEQRTKWASQEAQAHANRLHDVKAMDIYLSKLEGAKLELERMEQEQNAGNNVGLTAWIVEGIEIQQQQLRIQDEIAHNPNPTTVQDIKVAKMKEKLIKRFENLMNTAEYQFPDVDFTELVYRPSPWSKGKKSESDDAVITRHVPLPSQVYSSPSMPRAYRDAKDTEIILRMGEANDALQAIRTEISYKSYVYRAQIRPYKGKNRRTRGWDNIKRSDRELKFHQKAYTNALAALRILGASAEVLAQYKDITKEDLRTVTAVSKPNARGQSKEKLAWFWSLDVAGDSDGSEHLEELYRISWLRAKSRKEQWEEECVLLKSEMGWTINYYKHKSTEWTQLALGSESYKQHLAFAQSELWRFLHDRAKSEFDLYLRPGIFG</sequence>
<dbReference type="PANTHER" id="PTHR33104">
    <property type="entry name" value="SI:DKEY-29D5.2"/>
    <property type="match status" value="1"/>
</dbReference>
<dbReference type="Pfam" id="PF18758">
    <property type="entry name" value="KDZ"/>
    <property type="match status" value="1"/>
</dbReference>
<accession>A0A4Q2CYT7</accession>
<evidence type="ECO:0000313" key="4">
    <source>
        <dbReference type="EMBL" id="RXW12010.1"/>
    </source>
</evidence>
<comment type="caution">
    <text evidence="4">The sequence shown here is derived from an EMBL/GenBank/DDBJ whole genome shotgun (WGS) entry which is preliminary data.</text>
</comment>
<gene>
    <name evidence="4" type="ORF">EST38_g13845</name>
</gene>
<dbReference type="Proteomes" id="UP000290288">
    <property type="component" value="Unassembled WGS sequence"/>
</dbReference>
<name>A0A4Q2CYT7_9AGAR</name>
<evidence type="ECO:0000313" key="5">
    <source>
        <dbReference type="Proteomes" id="UP000290288"/>
    </source>
</evidence>
<dbReference type="OrthoDB" id="3143151at2759"/>
<dbReference type="EMBL" id="SDEE01001468">
    <property type="protein sequence ID" value="RXW12010.1"/>
    <property type="molecule type" value="Genomic_DNA"/>
</dbReference>
<keyword evidence="1" id="KW-0175">Coiled coil</keyword>
<dbReference type="InterPro" id="IPR040521">
    <property type="entry name" value="KDZ"/>
</dbReference>
<protein>
    <recommendedName>
        <fullName evidence="3">CxC2-like cysteine cluster KDZ transposase-associated domain-containing protein</fullName>
    </recommendedName>
</protein>
<organism evidence="4 5">
    <name type="scientific">Candolleomyces aberdarensis</name>
    <dbReference type="NCBI Taxonomy" id="2316362"/>
    <lineage>
        <taxon>Eukaryota</taxon>
        <taxon>Fungi</taxon>
        <taxon>Dikarya</taxon>
        <taxon>Basidiomycota</taxon>
        <taxon>Agaricomycotina</taxon>
        <taxon>Agaricomycetes</taxon>
        <taxon>Agaricomycetidae</taxon>
        <taxon>Agaricales</taxon>
        <taxon>Agaricineae</taxon>
        <taxon>Psathyrellaceae</taxon>
        <taxon>Candolleomyces</taxon>
    </lineage>
</organism>
<dbReference type="CDD" id="cd19757">
    <property type="entry name" value="Bbox1"/>
    <property type="match status" value="1"/>
</dbReference>
<dbReference type="PANTHER" id="PTHR33104:SF2">
    <property type="entry name" value="CXC3 LIKE CYSTEINE CLUSTER DOMAIN-CONTAINING PROTEIN"/>
    <property type="match status" value="1"/>
</dbReference>
<evidence type="ECO:0000259" key="3">
    <source>
        <dbReference type="Pfam" id="PF18803"/>
    </source>
</evidence>
<dbReference type="InterPro" id="IPR041457">
    <property type="entry name" value="CxC2_KDZ-assoc"/>
</dbReference>
<dbReference type="Pfam" id="PF18803">
    <property type="entry name" value="CxC2"/>
    <property type="match status" value="1"/>
</dbReference>
<evidence type="ECO:0000256" key="1">
    <source>
        <dbReference type="SAM" id="Coils"/>
    </source>
</evidence>
<keyword evidence="5" id="KW-1185">Reference proteome</keyword>